<evidence type="ECO:0000256" key="4">
    <source>
        <dbReference type="ARBA" id="ARBA00022989"/>
    </source>
</evidence>
<dbReference type="EMBL" id="LGRX02034281">
    <property type="protein sequence ID" value="KAK3238255.1"/>
    <property type="molecule type" value="Genomic_DNA"/>
</dbReference>
<comment type="caution">
    <text evidence="9">The sequence shown here is derived from an EMBL/GenBank/DDBJ whole genome shotgun (WGS) entry which is preliminary data.</text>
</comment>
<accession>A0AAE0LC56</accession>
<name>A0AAE0LC56_9CHLO</name>
<dbReference type="InterPro" id="IPR050307">
    <property type="entry name" value="Sterol_Desaturase_Related"/>
</dbReference>
<keyword evidence="4 6" id="KW-1133">Transmembrane helix</keyword>
<feature type="domain" description="Fatty acid hydroxylase" evidence="7">
    <location>
        <begin position="119"/>
        <end position="247"/>
    </location>
</feature>
<dbReference type="PANTHER" id="PTHR11863">
    <property type="entry name" value="STEROL DESATURASE"/>
    <property type="match status" value="1"/>
</dbReference>
<dbReference type="Proteomes" id="UP001190700">
    <property type="component" value="Unassembled WGS sequence"/>
</dbReference>
<dbReference type="AlphaFoldDB" id="A0AAE0LC56"/>
<evidence type="ECO:0000313" key="8">
    <source>
        <dbReference type="EMBL" id="KAK3238255.1"/>
    </source>
</evidence>
<reference evidence="9" key="2">
    <citation type="submission" date="2023-06" db="EMBL/GenBank/DDBJ databases">
        <title>Long-read-based genome assembly of the green algal bacterivore Cymbomonas tetramitiformis.</title>
        <authorList>
            <person name="Gyaltshen Y."/>
            <person name="Rozenberg A."/>
            <person name="Paasch A."/>
            <person name="Burns J.A."/>
            <person name="Warring S."/>
            <person name="Larson R."/>
            <person name="Maurer-Alcala X."/>
            <person name="Dacks J."/>
            <person name="Kim E."/>
        </authorList>
    </citation>
    <scope>NUCLEOTIDE SEQUENCE</scope>
    <source>
        <strain evidence="9">PLY_AMNH</strain>
    </source>
</reference>
<dbReference type="GO" id="GO:0008610">
    <property type="term" value="P:lipid biosynthetic process"/>
    <property type="evidence" value="ECO:0007669"/>
    <property type="project" value="InterPro"/>
</dbReference>
<evidence type="ECO:0000256" key="6">
    <source>
        <dbReference type="SAM" id="Phobius"/>
    </source>
</evidence>
<feature type="transmembrane region" description="Helical" evidence="6">
    <location>
        <begin position="76"/>
        <end position="93"/>
    </location>
</feature>
<evidence type="ECO:0000256" key="3">
    <source>
        <dbReference type="ARBA" id="ARBA00022692"/>
    </source>
</evidence>
<reference evidence="9 10" key="1">
    <citation type="journal article" date="2015" name="Genome Biol. Evol.">
        <title>Comparative Genomics of a Bacterivorous Green Alga Reveals Evolutionary Causalities and Consequences of Phago-Mixotrophic Mode of Nutrition.</title>
        <authorList>
            <person name="Burns J.A."/>
            <person name="Paasch A."/>
            <person name="Narechania A."/>
            <person name="Kim E."/>
        </authorList>
    </citation>
    <scope>NUCLEOTIDE SEQUENCE [LARGE SCALE GENOMIC DNA]</scope>
    <source>
        <strain evidence="9">PLY_AMNH</strain>
    </source>
</reference>
<dbReference type="GO" id="GO:0005506">
    <property type="term" value="F:iron ion binding"/>
    <property type="evidence" value="ECO:0007669"/>
    <property type="project" value="InterPro"/>
</dbReference>
<keyword evidence="3 6" id="KW-0812">Transmembrane</keyword>
<comment type="subcellular location">
    <subcellularLocation>
        <location evidence="1">Membrane</location>
    </subcellularLocation>
</comment>
<protein>
    <recommendedName>
        <fullName evidence="7">Fatty acid hydroxylase domain-containing protein</fullName>
    </recommendedName>
</protein>
<evidence type="ECO:0000256" key="5">
    <source>
        <dbReference type="ARBA" id="ARBA00023136"/>
    </source>
</evidence>
<feature type="transmembrane region" description="Helical" evidence="6">
    <location>
        <begin position="113"/>
        <end position="133"/>
    </location>
</feature>
<organism evidence="9 10">
    <name type="scientific">Cymbomonas tetramitiformis</name>
    <dbReference type="NCBI Taxonomy" id="36881"/>
    <lineage>
        <taxon>Eukaryota</taxon>
        <taxon>Viridiplantae</taxon>
        <taxon>Chlorophyta</taxon>
        <taxon>Pyramimonadophyceae</taxon>
        <taxon>Pyramimonadales</taxon>
        <taxon>Pyramimonadaceae</taxon>
        <taxon>Cymbomonas</taxon>
    </lineage>
</organism>
<proteinExistence type="inferred from homology"/>
<evidence type="ECO:0000256" key="1">
    <source>
        <dbReference type="ARBA" id="ARBA00004370"/>
    </source>
</evidence>
<dbReference type="GO" id="GO:0016491">
    <property type="term" value="F:oxidoreductase activity"/>
    <property type="evidence" value="ECO:0007669"/>
    <property type="project" value="InterPro"/>
</dbReference>
<sequence length="259" mass="29600">MDLHLLSGTAVFSAFAGMTMYSELSSEWNWGQAFMFGFAILAGMELMSASVHVLFGGFSAIPIRAAHLDAFDFKDMYFIFLNKICTVPFMYHYNSICLDSAVLKMEPKDLTFANSVGGFIALFLVYDFIYALYHRFLHVRGVYSLVHKHHHRQHSPTRGNPDGVNVHPLEFLLGEYNFLLAVYLVKPHAYAAMAFIVIGGVMASLNHTRTDFCIPYVYDVKAHDVHHRIPQSNYGQFISVWDRCMGSFREYHDTVDKRK</sequence>
<keyword evidence="5 6" id="KW-0472">Membrane</keyword>
<feature type="transmembrane region" description="Helical" evidence="6">
    <location>
        <begin position="32"/>
        <end position="55"/>
    </location>
</feature>
<dbReference type="InterPro" id="IPR006694">
    <property type="entry name" value="Fatty_acid_hydroxylase"/>
</dbReference>
<evidence type="ECO:0000313" key="9">
    <source>
        <dbReference type="EMBL" id="KAK3279692.1"/>
    </source>
</evidence>
<comment type="similarity">
    <text evidence="2">Belongs to the sterol desaturase family.</text>
</comment>
<dbReference type="Pfam" id="PF04116">
    <property type="entry name" value="FA_hydroxylase"/>
    <property type="match status" value="1"/>
</dbReference>
<gene>
    <name evidence="9" type="ORF">CYMTET_12433</name>
    <name evidence="8" type="ORF">CYMTET_51722</name>
</gene>
<dbReference type="GO" id="GO:0016020">
    <property type="term" value="C:membrane"/>
    <property type="evidence" value="ECO:0007669"/>
    <property type="project" value="UniProtKB-SubCell"/>
</dbReference>
<evidence type="ECO:0000259" key="7">
    <source>
        <dbReference type="Pfam" id="PF04116"/>
    </source>
</evidence>
<dbReference type="EMBL" id="LGRX02004718">
    <property type="protein sequence ID" value="KAK3279692.1"/>
    <property type="molecule type" value="Genomic_DNA"/>
</dbReference>
<evidence type="ECO:0000313" key="10">
    <source>
        <dbReference type="Proteomes" id="UP001190700"/>
    </source>
</evidence>
<keyword evidence="10" id="KW-1185">Reference proteome</keyword>
<evidence type="ECO:0000256" key="2">
    <source>
        <dbReference type="ARBA" id="ARBA00009324"/>
    </source>
</evidence>